<dbReference type="SUPFAM" id="SSF103473">
    <property type="entry name" value="MFS general substrate transporter"/>
    <property type="match status" value="1"/>
</dbReference>
<feature type="compositionally biased region" description="Polar residues" evidence="8">
    <location>
        <begin position="18"/>
        <end position="28"/>
    </location>
</feature>
<keyword evidence="5 9" id="KW-0812">Transmembrane</keyword>
<dbReference type="NCBIfam" id="TIGR00711">
    <property type="entry name" value="efflux_EmrB"/>
    <property type="match status" value="1"/>
</dbReference>
<dbReference type="AlphaFoldDB" id="A0A0H2SCS5"/>
<dbReference type="FunFam" id="1.20.1720.10:FF:000013">
    <property type="entry name" value="Related to multidrug resistance proteins"/>
    <property type="match status" value="1"/>
</dbReference>
<dbReference type="Pfam" id="PF07690">
    <property type="entry name" value="MFS_1"/>
    <property type="match status" value="1"/>
</dbReference>
<dbReference type="CDD" id="cd17502">
    <property type="entry name" value="MFS_Azr1_MDR_like"/>
    <property type="match status" value="1"/>
</dbReference>
<dbReference type="STRING" id="27342.A0A0H2SCS5"/>
<feature type="transmembrane region" description="Helical" evidence="9">
    <location>
        <begin position="115"/>
        <end position="134"/>
    </location>
</feature>
<evidence type="ECO:0000313" key="11">
    <source>
        <dbReference type="EMBL" id="KLO19543.1"/>
    </source>
</evidence>
<sequence length="604" mass="65164">MTSTAASDKRDDKDALSTRPTTSDSASRSFPGDQDTLAEEVPVPDDVEPADVEKGKRKSKPGAKWKEGEVMEVPHNNMKLVFPGLMLTVFLAALDQTIVAVALPTIVRDIGGQSGYSWIGSAYLLMSACLSPLYGRLSDVVGRKPILFTSIAIFLFGSAMCGAAQNFIWLALCRGVQGIGGGGIMQSVIIIISDITTLQERGKYGGLIGATWGIASVLGPLVGGLLTDHVSWRWCFWINLPTGGAAALVLLLFLNLNKTKRRTFREFVDNFDFVGLFILIAGIVLILFGFQEAQSAKKQWAAAQTIAPLAIGGVLVVLAYVSEFFTKREPILPPRLFQTRTTAFVLLATFLHAMTFFGASYYVPLYFQILGSSATMSGVRQMPLSVGSSITAIISGIIVSKTGKYRPVMWVAWTLMTLGFGLMIMMEENSSQAKQELVILITGLGVGCFFQPPLIALQAAMPLKDMAVSTAVFTLLRTLGGTVGISVGDTIFASELSKRLKRIPGYTISGGSPVTADFSALHQIEPLALRQQVLHAFTRSLATIWIVNVPLCFVGLCLVLLIRQYTLKQQVVRNPKVEKDKTAKTVTDDAESTAAAEKSTPADA</sequence>
<keyword evidence="4" id="KW-1003">Cell membrane</keyword>
<dbReference type="GO" id="GO:0005886">
    <property type="term" value="C:plasma membrane"/>
    <property type="evidence" value="ECO:0007669"/>
    <property type="project" value="UniProtKB-SubCell"/>
</dbReference>
<protein>
    <submittedName>
        <fullName evidence="11">MFS general substrate transporter</fullName>
    </submittedName>
</protein>
<feature type="transmembrane region" description="Helical" evidence="9">
    <location>
        <begin position="542"/>
        <end position="562"/>
    </location>
</feature>
<comment type="similarity">
    <text evidence="2">Belongs to the major facilitator superfamily.</text>
</comment>
<feature type="compositionally biased region" description="Acidic residues" evidence="8">
    <location>
        <begin position="36"/>
        <end position="50"/>
    </location>
</feature>
<keyword evidence="6 9" id="KW-1133">Transmembrane helix</keyword>
<dbReference type="FunCoup" id="A0A0H2SCS5">
    <property type="interactions" value="26"/>
</dbReference>
<feature type="compositionally biased region" description="Basic and acidic residues" evidence="8">
    <location>
        <begin position="578"/>
        <end position="587"/>
    </location>
</feature>
<evidence type="ECO:0000256" key="2">
    <source>
        <dbReference type="ARBA" id="ARBA00008335"/>
    </source>
</evidence>
<organism evidence="11 12">
    <name type="scientific">Schizopora paradoxa</name>
    <dbReference type="NCBI Taxonomy" id="27342"/>
    <lineage>
        <taxon>Eukaryota</taxon>
        <taxon>Fungi</taxon>
        <taxon>Dikarya</taxon>
        <taxon>Basidiomycota</taxon>
        <taxon>Agaricomycotina</taxon>
        <taxon>Agaricomycetes</taxon>
        <taxon>Hymenochaetales</taxon>
        <taxon>Schizoporaceae</taxon>
        <taxon>Schizopora</taxon>
    </lineage>
</organism>
<dbReference type="InParanoid" id="A0A0H2SCS5"/>
<dbReference type="OrthoDB" id="10021397at2759"/>
<dbReference type="InterPro" id="IPR004638">
    <property type="entry name" value="EmrB-like"/>
</dbReference>
<feature type="transmembrane region" description="Helical" evidence="9">
    <location>
        <begin position="268"/>
        <end position="290"/>
    </location>
</feature>
<dbReference type="PROSITE" id="PS50850">
    <property type="entry name" value="MFS"/>
    <property type="match status" value="1"/>
</dbReference>
<feature type="domain" description="Major facilitator superfamily (MFS) profile" evidence="10">
    <location>
        <begin position="81"/>
        <end position="567"/>
    </location>
</feature>
<evidence type="ECO:0000256" key="8">
    <source>
        <dbReference type="SAM" id="MobiDB-lite"/>
    </source>
</evidence>
<evidence type="ECO:0000256" key="7">
    <source>
        <dbReference type="ARBA" id="ARBA00023136"/>
    </source>
</evidence>
<reference evidence="11 12" key="1">
    <citation type="submission" date="2015-04" db="EMBL/GenBank/DDBJ databases">
        <title>Complete genome sequence of Schizopora paradoxa KUC8140, a cosmopolitan wood degrader in East Asia.</title>
        <authorList>
            <consortium name="DOE Joint Genome Institute"/>
            <person name="Min B."/>
            <person name="Park H."/>
            <person name="Jang Y."/>
            <person name="Kim J.-J."/>
            <person name="Kim K.H."/>
            <person name="Pangilinan J."/>
            <person name="Lipzen A."/>
            <person name="Riley R."/>
            <person name="Grigoriev I.V."/>
            <person name="Spatafora J.W."/>
            <person name="Choi I.-G."/>
        </authorList>
    </citation>
    <scope>NUCLEOTIDE SEQUENCE [LARGE SCALE GENOMIC DNA]</scope>
    <source>
        <strain evidence="11 12">KUC8140</strain>
    </source>
</reference>
<keyword evidence="7 9" id="KW-0472">Membrane</keyword>
<keyword evidence="12" id="KW-1185">Reference proteome</keyword>
<gene>
    <name evidence="11" type="ORF">SCHPADRAFT_898822</name>
</gene>
<evidence type="ECO:0000313" key="12">
    <source>
        <dbReference type="Proteomes" id="UP000053477"/>
    </source>
</evidence>
<feature type="transmembrane region" description="Helical" evidence="9">
    <location>
        <begin position="175"/>
        <end position="192"/>
    </location>
</feature>
<dbReference type="InterPro" id="IPR036259">
    <property type="entry name" value="MFS_trans_sf"/>
</dbReference>
<dbReference type="Gene3D" id="1.20.1250.20">
    <property type="entry name" value="MFS general substrate transporter like domains"/>
    <property type="match status" value="1"/>
</dbReference>
<feature type="compositionally biased region" description="Basic and acidic residues" evidence="8">
    <location>
        <begin position="7"/>
        <end position="16"/>
    </location>
</feature>
<feature type="transmembrane region" description="Helical" evidence="9">
    <location>
        <begin position="80"/>
        <end position="103"/>
    </location>
</feature>
<dbReference type="GO" id="GO:0022857">
    <property type="term" value="F:transmembrane transporter activity"/>
    <property type="evidence" value="ECO:0007669"/>
    <property type="project" value="InterPro"/>
</dbReference>
<keyword evidence="3" id="KW-0813">Transport</keyword>
<evidence type="ECO:0000256" key="5">
    <source>
        <dbReference type="ARBA" id="ARBA00022692"/>
    </source>
</evidence>
<comment type="subcellular location">
    <subcellularLocation>
        <location evidence="1">Cell membrane</location>
        <topology evidence="1">Multi-pass membrane protein</topology>
    </subcellularLocation>
</comment>
<dbReference type="PANTHER" id="PTHR23501">
    <property type="entry name" value="MAJOR FACILITATOR SUPERFAMILY"/>
    <property type="match status" value="1"/>
</dbReference>
<evidence type="ECO:0000256" key="1">
    <source>
        <dbReference type="ARBA" id="ARBA00004651"/>
    </source>
</evidence>
<feature type="transmembrane region" description="Helical" evidence="9">
    <location>
        <begin position="467"/>
        <end position="487"/>
    </location>
</feature>
<evidence type="ECO:0000256" key="3">
    <source>
        <dbReference type="ARBA" id="ARBA00022448"/>
    </source>
</evidence>
<evidence type="ECO:0000259" key="10">
    <source>
        <dbReference type="PROSITE" id="PS50850"/>
    </source>
</evidence>
<evidence type="ECO:0000256" key="6">
    <source>
        <dbReference type="ARBA" id="ARBA00022989"/>
    </source>
</evidence>
<proteinExistence type="inferred from homology"/>
<feature type="transmembrane region" description="Helical" evidence="9">
    <location>
        <begin position="382"/>
        <end position="400"/>
    </location>
</feature>
<name>A0A0H2SCS5_9AGAM</name>
<evidence type="ECO:0000256" key="9">
    <source>
        <dbReference type="SAM" id="Phobius"/>
    </source>
</evidence>
<feature type="region of interest" description="Disordered" evidence="8">
    <location>
        <begin position="578"/>
        <end position="604"/>
    </location>
</feature>
<evidence type="ECO:0000256" key="4">
    <source>
        <dbReference type="ARBA" id="ARBA00022475"/>
    </source>
</evidence>
<feature type="transmembrane region" description="Helical" evidence="9">
    <location>
        <begin position="437"/>
        <end position="455"/>
    </location>
</feature>
<dbReference type="InterPro" id="IPR020846">
    <property type="entry name" value="MFS_dom"/>
</dbReference>
<feature type="transmembrane region" description="Helical" evidence="9">
    <location>
        <begin position="302"/>
        <end position="321"/>
    </location>
</feature>
<feature type="region of interest" description="Disordered" evidence="8">
    <location>
        <begin position="1"/>
        <end position="64"/>
    </location>
</feature>
<dbReference type="Gene3D" id="1.20.1720.10">
    <property type="entry name" value="Multidrug resistance protein D"/>
    <property type="match status" value="1"/>
</dbReference>
<dbReference type="PRINTS" id="PR01036">
    <property type="entry name" value="TCRTETB"/>
</dbReference>
<feature type="transmembrane region" description="Helical" evidence="9">
    <location>
        <begin position="407"/>
        <end position="425"/>
    </location>
</feature>
<accession>A0A0H2SCS5</accession>
<dbReference type="Proteomes" id="UP000053477">
    <property type="component" value="Unassembled WGS sequence"/>
</dbReference>
<feature type="transmembrane region" description="Helical" evidence="9">
    <location>
        <begin position="236"/>
        <end position="256"/>
    </location>
</feature>
<dbReference type="EMBL" id="KQ085886">
    <property type="protein sequence ID" value="KLO19543.1"/>
    <property type="molecule type" value="Genomic_DNA"/>
</dbReference>
<dbReference type="InterPro" id="IPR011701">
    <property type="entry name" value="MFS"/>
</dbReference>
<dbReference type="PANTHER" id="PTHR23501:SF102">
    <property type="entry name" value="DRUG TRANSPORTER, PUTATIVE (AFU_ORTHOLOGUE AFUA_3G08530)-RELATED"/>
    <property type="match status" value="1"/>
</dbReference>
<feature type="transmembrane region" description="Helical" evidence="9">
    <location>
        <begin position="342"/>
        <end position="362"/>
    </location>
</feature>
<feature type="transmembrane region" description="Helical" evidence="9">
    <location>
        <begin position="146"/>
        <end position="169"/>
    </location>
</feature>
<feature type="transmembrane region" description="Helical" evidence="9">
    <location>
        <begin position="204"/>
        <end position="224"/>
    </location>
</feature>